<dbReference type="FunFam" id="3.40.50.2000:FF:000108">
    <property type="entry name" value="UDP-glycosyltransferase 83A1"/>
    <property type="match status" value="1"/>
</dbReference>
<dbReference type="PANTHER" id="PTHR11926:SF1555">
    <property type="entry name" value="UDP-GLYCOSYLTRANSFERASE 83A1-LIKE"/>
    <property type="match status" value="1"/>
</dbReference>
<dbReference type="FunFam" id="3.40.50.2000:FF:000061">
    <property type="entry name" value="UDP-glycosyltransferase 83A1"/>
    <property type="match status" value="1"/>
</dbReference>
<dbReference type="GO" id="GO:0080043">
    <property type="term" value="F:quercetin 3-O-glucosyltransferase activity"/>
    <property type="evidence" value="ECO:0007669"/>
    <property type="project" value="TreeGrafter"/>
</dbReference>
<keyword evidence="2 3" id="KW-0808">Transferase</keyword>
<protein>
    <recommendedName>
        <fullName evidence="4">Glycosyltransferase</fullName>
        <ecNumber evidence="4">2.4.1.-</ecNumber>
    </recommendedName>
</protein>
<keyword evidence="3" id="KW-0328">Glycosyltransferase</keyword>
<evidence type="ECO:0000256" key="2">
    <source>
        <dbReference type="ARBA" id="ARBA00022679"/>
    </source>
</evidence>
<gene>
    <name evidence="5" type="ORF">QN277_019924</name>
</gene>
<dbReference type="InterPro" id="IPR035595">
    <property type="entry name" value="UDP_glycos_trans_CS"/>
</dbReference>
<dbReference type="EMBL" id="JAWXYG010000005">
    <property type="protein sequence ID" value="KAK4271197.1"/>
    <property type="molecule type" value="Genomic_DNA"/>
</dbReference>
<evidence type="ECO:0000313" key="5">
    <source>
        <dbReference type="EMBL" id="KAK4271197.1"/>
    </source>
</evidence>
<evidence type="ECO:0000313" key="6">
    <source>
        <dbReference type="Proteomes" id="UP001293593"/>
    </source>
</evidence>
<name>A0AAE1JII1_9FABA</name>
<sequence length="461" mass="51334">MGKPHVLVIPYPVQGHVIPLMELSLYLVKHGINVSFVNTKYNHDRIMSSFEEGSDIGSKLSLVWIADGLDSAENNAKKKPVSTGEVLKHMPGKVEELIDCLINSGSESNEKISCVLADQSIGWALDIAQKKGIQRAAFCPAAAAQLVHAFSIPKLIESGIIENNGTPLRKQTIQLSTTMPSLSTENLAWLNVGNLTTQKHIFELMMRNIKSMQLTEWLLCNSSYVLEQSAFTVSPNIIPIGPLLASNPLGNSVGNFWPQDLSIMNWLDQQSSSSVIYVAFGSFRTMSPTQFQELASGLELSNRPFIWVVQPDLIEGKNNNEYPKGFEDRVGDRGRMVGWVPQKKILSHSSIACFISHCGWNSTVESVSNGVPILCWPHFADQFLNKSYVCDVWNVGMGFEKDERGVITSDEIRDKIERLLNDEELKERANHLKEKVLSGIKQGGESSNNLDSFIKWIKMKN</sequence>
<proteinExistence type="inferred from homology"/>
<evidence type="ECO:0000256" key="3">
    <source>
        <dbReference type="RuleBase" id="RU003718"/>
    </source>
</evidence>
<dbReference type="CDD" id="cd03784">
    <property type="entry name" value="GT1_Gtf-like"/>
    <property type="match status" value="1"/>
</dbReference>
<evidence type="ECO:0000256" key="4">
    <source>
        <dbReference type="RuleBase" id="RU362057"/>
    </source>
</evidence>
<comment type="caution">
    <text evidence="5">The sequence shown here is derived from an EMBL/GenBank/DDBJ whole genome shotgun (WGS) entry which is preliminary data.</text>
</comment>
<dbReference type="InterPro" id="IPR002213">
    <property type="entry name" value="UDP_glucos_trans"/>
</dbReference>
<reference evidence="5" key="1">
    <citation type="submission" date="2023-10" db="EMBL/GenBank/DDBJ databases">
        <title>Chromosome-level genome of the transformable northern wattle, Acacia crassicarpa.</title>
        <authorList>
            <person name="Massaro I."/>
            <person name="Sinha N.R."/>
            <person name="Poethig S."/>
            <person name="Leichty A.R."/>
        </authorList>
    </citation>
    <scope>NUCLEOTIDE SEQUENCE</scope>
    <source>
        <strain evidence="5">Acra3RX</strain>
        <tissue evidence="5">Leaf</tissue>
    </source>
</reference>
<evidence type="ECO:0000256" key="1">
    <source>
        <dbReference type="ARBA" id="ARBA00009995"/>
    </source>
</evidence>
<dbReference type="SUPFAM" id="SSF53756">
    <property type="entry name" value="UDP-Glycosyltransferase/glycogen phosphorylase"/>
    <property type="match status" value="1"/>
</dbReference>
<comment type="similarity">
    <text evidence="1 3">Belongs to the UDP-glycosyltransferase family.</text>
</comment>
<dbReference type="PANTHER" id="PTHR11926">
    <property type="entry name" value="GLUCOSYL/GLUCURONOSYL TRANSFERASES"/>
    <property type="match status" value="1"/>
</dbReference>
<dbReference type="Pfam" id="PF00201">
    <property type="entry name" value="UDPGT"/>
    <property type="match status" value="1"/>
</dbReference>
<dbReference type="Gene3D" id="3.40.50.2000">
    <property type="entry name" value="Glycogen Phosphorylase B"/>
    <property type="match status" value="2"/>
</dbReference>
<dbReference type="AlphaFoldDB" id="A0AAE1JII1"/>
<dbReference type="GO" id="GO:0080044">
    <property type="term" value="F:quercetin 7-O-glucosyltransferase activity"/>
    <property type="evidence" value="ECO:0007669"/>
    <property type="project" value="TreeGrafter"/>
</dbReference>
<keyword evidence="6" id="KW-1185">Reference proteome</keyword>
<dbReference type="Proteomes" id="UP001293593">
    <property type="component" value="Unassembled WGS sequence"/>
</dbReference>
<dbReference type="EC" id="2.4.1.-" evidence="4"/>
<dbReference type="PROSITE" id="PS00375">
    <property type="entry name" value="UDPGT"/>
    <property type="match status" value="1"/>
</dbReference>
<accession>A0AAE1JII1</accession>
<organism evidence="5 6">
    <name type="scientific">Acacia crassicarpa</name>
    <name type="common">northern wattle</name>
    <dbReference type="NCBI Taxonomy" id="499986"/>
    <lineage>
        <taxon>Eukaryota</taxon>
        <taxon>Viridiplantae</taxon>
        <taxon>Streptophyta</taxon>
        <taxon>Embryophyta</taxon>
        <taxon>Tracheophyta</taxon>
        <taxon>Spermatophyta</taxon>
        <taxon>Magnoliopsida</taxon>
        <taxon>eudicotyledons</taxon>
        <taxon>Gunneridae</taxon>
        <taxon>Pentapetalae</taxon>
        <taxon>rosids</taxon>
        <taxon>fabids</taxon>
        <taxon>Fabales</taxon>
        <taxon>Fabaceae</taxon>
        <taxon>Caesalpinioideae</taxon>
        <taxon>mimosoid clade</taxon>
        <taxon>Acacieae</taxon>
        <taxon>Acacia</taxon>
    </lineage>
</organism>